<dbReference type="PROSITE" id="PS51257">
    <property type="entry name" value="PROKAR_LIPOPROTEIN"/>
    <property type="match status" value="1"/>
</dbReference>
<name>A0A202C663_9FLAO</name>
<feature type="chain" id="PRO_5012239302" evidence="2">
    <location>
        <begin position="22"/>
        <end position="284"/>
    </location>
</feature>
<dbReference type="InterPro" id="IPR029058">
    <property type="entry name" value="AB_hydrolase_fold"/>
</dbReference>
<dbReference type="InterPro" id="IPR049492">
    <property type="entry name" value="BD-FAE-like_dom"/>
</dbReference>
<evidence type="ECO:0000313" key="4">
    <source>
        <dbReference type="EMBL" id="OVE59231.1"/>
    </source>
</evidence>
<sequence>MMKSRLIALAGLFLLTLLGCKQNTIDFGSGKSFTIEKNVSYGKDKEQKMDVYIPKASLKDKDVFIVIHGGGWRGGRRSQLTDFTYDLMKKFPEHIFVNLDYRLASSKRFALPSQTDDITSAMNNVEKTLKIHPKYILLGNSAGGHLAMLYAYKFDPDRKVKAVINIVGPTDLNDSGFKNYEDYAFVEKHLIDPKIVDSKTTLMDFGSPVHWITPTSAPTLSYYGINDHVVPLSQKKTLDSVLSKNKVYHESYEFTGDHLGWDQSSNADFLVNKIEGFMKNIDKK</sequence>
<dbReference type="AlphaFoldDB" id="A0A202C663"/>
<feature type="signal peptide" evidence="2">
    <location>
        <begin position="1"/>
        <end position="21"/>
    </location>
</feature>
<gene>
    <name evidence="4" type="ORF">B0E34_06275</name>
</gene>
<evidence type="ECO:0000256" key="2">
    <source>
        <dbReference type="SAM" id="SignalP"/>
    </source>
</evidence>
<keyword evidence="5" id="KW-1185">Reference proteome</keyword>
<dbReference type="Pfam" id="PF20434">
    <property type="entry name" value="BD-FAE"/>
    <property type="match status" value="1"/>
</dbReference>
<dbReference type="EMBL" id="MVAG01000091">
    <property type="protein sequence ID" value="OVE59231.1"/>
    <property type="molecule type" value="Genomic_DNA"/>
</dbReference>
<proteinExistence type="predicted"/>
<accession>A0A202C663</accession>
<keyword evidence="1" id="KW-0378">Hydrolase</keyword>
<keyword evidence="2" id="KW-0732">Signal</keyword>
<dbReference type="PANTHER" id="PTHR48081">
    <property type="entry name" value="AB HYDROLASE SUPERFAMILY PROTEIN C4A8.06C"/>
    <property type="match status" value="1"/>
</dbReference>
<comment type="caution">
    <text evidence="4">The sequence shown here is derived from an EMBL/GenBank/DDBJ whole genome shotgun (WGS) entry which is preliminary data.</text>
</comment>
<dbReference type="Proteomes" id="UP000196355">
    <property type="component" value="Unassembled WGS sequence"/>
</dbReference>
<dbReference type="GO" id="GO:0016787">
    <property type="term" value="F:hydrolase activity"/>
    <property type="evidence" value="ECO:0007669"/>
    <property type="project" value="UniProtKB-KW"/>
</dbReference>
<feature type="domain" description="BD-FAE-like" evidence="3">
    <location>
        <begin position="49"/>
        <end position="241"/>
    </location>
</feature>
<evidence type="ECO:0000256" key="1">
    <source>
        <dbReference type="ARBA" id="ARBA00022801"/>
    </source>
</evidence>
<dbReference type="InterPro" id="IPR050300">
    <property type="entry name" value="GDXG_lipolytic_enzyme"/>
</dbReference>
<organism evidence="4 5">
    <name type="scientific">Chryseobacterium mucoviscidosis</name>
    <dbReference type="NCBI Taxonomy" id="1945581"/>
    <lineage>
        <taxon>Bacteria</taxon>
        <taxon>Pseudomonadati</taxon>
        <taxon>Bacteroidota</taxon>
        <taxon>Flavobacteriia</taxon>
        <taxon>Flavobacteriales</taxon>
        <taxon>Weeksellaceae</taxon>
        <taxon>Chryseobacterium group</taxon>
        <taxon>Chryseobacterium</taxon>
    </lineage>
</organism>
<evidence type="ECO:0000313" key="5">
    <source>
        <dbReference type="Proteomes" id="UP000196355"/>
    </source>
</evidence>
<protein>
    <submittedName>
        <fullName evidence="4">Acetylesterase</fullName>
    </submittedName>
</protein>
<evidence type="ECO:0000259" key="3">
    <source>
        <dbReference type="Pfam" id="PF20434"/>
    </source>
</evidence>
<reference evidence="5" key="1">
    <citation type="submission" date="2017-02" db="EMBL/GenBank/DDBJ databases">
        <authorList>
            <person name="Tetz G."/>
            <person name="Tetz V."/>
        </authorList>
    </citation>
    <scope>NUCLEOTIDE SEQUENCE [LARGE SCALE GENOMIC DNA]</scope>
    <source>
        <strain evidence="5">VT16-26</strain>
    </source>
</reference>
<dbReference type="SUPFAM" id="SSF53474">
    <property type="entry name" value="alpha/beta-Hydrolases"/>
    <property type="match status" value="1"/>
</dbReference>
<dbReference type="Gene3D" id="3.40.50.1820">
    <property type="entry name" value="alpha/beta hydrolase"/>
    <property type="match status" value="1"/>
</dbReference>